<organism evidence="2">
    <name type="scientific">marine metagenome</name>
    <dbReference type="NCBI Taxonomy" id="408172"/>
    <lineage>
        <taxon>unclassified sequences</taxon>
        <taxon>metagenomes</taxon>
        <taxon>ecological metagenomes</taxon>
    </lineage>
</organism>
<protein>
    <submittedName>
        <fullName evidence="2">Uncharacterized protein</fullName>
    </submittedName>
</protein>
<feature type="region of interest" description="Disordered" evidence="1">
    <location>
        <begin position="270"/>
        <end position="296"/>
    </location>
</feature>
<evidence type="ECO:0000256" key="1">
    <source>
        <dbReference type="SAM" id="MobiDB-lite"/>
    </source>
</evidence>
<dbReference type="AlphaFoldDB" id="A0A382ID67"/>
<sequence>MTKFHTMTRAALIAAFVTLVATNAQAQAHGGVFTAGDLWETFLPTNVDKSYRESGGDSPDDYYMLIRVGNLDRQWTSPSMMYPGGENIHLPWEQQIQMVEYNPDPSFNPYARGEDPMRGHYAYGFFLDGMAGSERSTFDPATHWVDPAKRHVQMYEGLTPTTLGVDVKYRIRQYSVNHANLNDFIAIEMELTNTGDVDIDADGTVDYSGNRVNALTLSMRHEPINSMTNRLNGRRGSAGWFTGPTSGYDATPDADGNPWDVPLIFSGPSPSKLTAGAGPDGAPWAEDGSRFLGNTM</sequence>
<accession>A0A382ID67</accession>
<feature type="non-terminal residue" evidence="2">
    <location>
        <position position="296"/>
    </location>
</feature>
<feature type="non-terminal residue" evidence="2">
    <location>
        <position position="1"/>
    </location>
</feature>
<proteinExistence type="predicted"/>
<gene>
    <name evidence="2" type="ORF">METZ01_LOCUS250508</name>
</gene>
<evidence type="ECO:0000313" key="2">
    <source>
        <dbReference type="EMBL" id="SVB97654.1"/>
    </source>
</evidence>
<name>A0A382ID67_9ZZZZ</name>
<reference evidence="2" key="1">
    <citation type="submission" date="2018-05" db="EMBL/GenBank/DDBJ databases">
        <authorList>
            <person name="Lanie J.A."/>
            <person name="Ng W.-L."/>
            <person name="Kazmierczak K.M."/>
            <person name="Andrzejewski T.M."/>
            <person name="Davidsen T.M."/>
            <person name="Wayne K.J."/>
            <person name="Tettelin H."/>
            <person name="Glass J.I."/>
            <person name="Rusch D."/>
            <person name="Podicherti R."/>
            <person name="Tsui H.-C.T."/>
            <person name="Winkler M.E."/>
        </authorList>
    </citation>
    <scope>NUCLEOTIDE SEQUENCE</scope>
</reference>
<dbReference type="EMBL" id="UINC01066690">
    <property type="protein sequence ID" value="SVB97654.1"/>
    <property type="molecule type" value="Genomic_DNA"/>
</dbReference>